<evidence type="ECO:0000256" key="1">
    <source>
        <dbReference type="SAM" id="MobiDB-lite"/>
    </source>
</evidence>
<feature type="compositionally biased region" description="Acidic residues" evidence="1">
    <location>
        <begin position="235"/>
        <end position="269"/>
    </location>
</feature>
<dbReference type="HOGENOM" id="CLU_063337_0_0_1"/>
<dbReference type="OMA" id="GYWRMSA"/>
<feature type="region of interest" description="Disordered" evidence="1">
    <location>
        <begin position="37"/>
        <end position="75"/>
    </location>
</feature>
<feature type="domain" description="Myb-like" evidence="2">
    <location>
        <begin position="75"/>
        <end position="139"/>
    </location>
</feature>
<reference evidence="3 4" key="2">
    <citation type="submission" date="2018-04" db="EMBL/GenBank/DDBJ databases">
        <title>OglaRS2 (Oryza glaberrima Reference Sequence Version 2).</title>
        <authorList>
            <person name="Zhang J."/>
            <person name="Kudrna D."/>
            <person name="Lee S."/>
            <person name="Talag J."/>
            <person name="Rajasekar S."/>
            <person name="Wing R.A."/>
        </authorList>
    </citation>
    <scope>NUCLEOTIDE SEQUENCE [LARGE SCALE GENOMIC DNA]</scope>
    <source>
        <strain evidence="3 4">cv. IRGC 96717</strain>
    </source>
</reference>
<evidence type="ECO:0000259" key="2">
    <source>
        <dbReference type="PROSITE" id="PS50090"/>
    </source>
</evidence>
<accession>I1NXR0</accession>
<name>I1NXR0_ORYGL</name>
<reference evidence="3" key="1">
    <citation type="submission" date="2015-06" db="UniProtKB">
        <authorList>
            <consortium name="EnsemblPlants"/>
        </authorList>
    </citation>
    <scope>IDENTIFICATION</scope>
</reference>
<dbReference type="AlphaFoldDB" id="I1NXR0"/>
<organism evidence="3 4">
    <name type="scientific">Oryza glaberrima</name>
    <name type="common">African rice</name>
    <dbReference type="NCBI Taxonomy" id="4538"/>
    <lineage>
        <taxon>Eukaryota</taxon>
        <taxon>Viridiplantae</taxon>
        <taxon>Streptophyta</taxon>
        <taxon>Embryophyta</taxon>
        <taxon>Tracheophyta</taxon>
        <taxon>Spermatophyta</taxon>
        <taxon>Magnoliopsida</taxon>
        <taxon>Liliopsida</taxon>
        <taxon>Poales</taxon>
        <taxon>Poaceae</taxon>
        <taxon>BOP clade</taxon>
        <taxon>Oryzoideae</taxon>
        <taxon>Oryzeae</taxon>
        <taxon>Oryzinae</taxon>
        <taxon>Oryza</taxon>
    </lineage>
</organism>
<dbReference type="PANTHER" id="PTHR33492">
    <property type="entry name" value="OSJNBA0043A12.37 PROTEIN-RELATED"/>
    <property type="match status" value="1"/>
</dbReference>
<dbReference type="STRING" id="4538.I1NXR0"/>
<feature type="region of interest" description="Disordered" evidence="1">
    <location>
        <begin position="207"/>
        <end position="278"/>
    </location>
</feature>
<dbReference type="PANTHER" id="PTHR33492:SF4">
    <property type="entry name" value="OS02G0174300 PROTEIN"/>
    <property type="match status" value="1"/>
</dbReference>
<sequence>MAMDPDAAEWPCIIQALPALPPSPSSTGVPRLPTMVQALPAATDPPPAAAAAARLRRGAEPPSPRRTRSGGAPEWTPAETLALVAEVAAVDDGWSRSVSAFQKWAIVAENLAASRGRAARGRGRGRAASECRRRWEALAAEYGVVRRWEVRGAGGYWRMSAAARRKAGLPADFDAEVYGAMEALTLVEEALLADATAGAGGAEIGEKSAAAAEVGEGDEVEAGEEDGNGDRGEVGEEDEGEVGEDGEEEDGNEMLEVEDDGNADDEDAQPDAMQGQHMSSSLNIISAYWYLSKDEVCETGANNEGKKSQTDACELANKLQENAQHIHMLLKEEAGENENHNLAISSDSMETTRQKGDELIKSLGGLVSYLNQFTDLIKENGFENVVGLWQTLLPALASPFLSAIVYFSVWQSAVLGRFSALYSRIPWI</sequence>
<feature type="compositionally biased region" description="Acidic residues" evidence="1">
    <location>
        <begin position="215"/>
        <end position="227"/>
    </location>
</feature>
<dbReference type="PROSITE" id="PS50090">
    <property type="entry name" value="MYB_LIKE"/>
    <property type="match status" value="1"/>
</dbReference>
<evidence type="ECO:0000313" key="3">
    <source>
        <dbReference type="EnsemblPlants" id="ORGLA02G0051600.1"/>
    </source>
</evidence>
<dbReference type="eggNOG" id="ENOG502RXTE">
    <property type="taxonomic scope" value="Eukaryota"/>
</dbReference>
<dbReference type="EnsemblPlants" id="ORGLA02G0051600.1">
    <property type="protein sequence ID" value="ORGLA02G0051600.1"/>
    <property type="gene ID" value="ORGLA02G0051600"/>
</dbReference>
<keyword evidence="4" id="KW-1185">Reference proteome</keyword>
<proteinExistence type="predicted"/>
<dbReference type="Proteomes" id="UP000007306">
    <property type="component" value="Chromosome 2"/>
</dbReference>
<dbReference type="InterPro" id="IPR001005">
    <property type="entry name" value="SANT/Myb"/>
</dbReference>
<protein>
    <recommendedName>
        <fullName evidence="2">Myb-like domain-containing protein</fullName>
    </recommendedName>
</protein>
<evidence type="ECO:0000313" key="4">
    <source>
        <dbReference type="Proteomes" id="UP000007306"/>
    </source>
</evidence>
<dbReference type="Gramene" id="ORGLA02G0051600.1">
    <property type="protein sequence ID" value="ORGLA02G0051600.1"/>
    <property type="gene ID" value="ORGLA02G0051600"/>
</dbReference>